<dbReference type="OrthoDB" id="282270at2759"/>
<dbReference type="GO" id="GO:0005730">
    <property type="term" value="C:nucleolus"/>
    <property type="evidence" value="ECO:0007669"/>
    <property type="project" value="UniProtKB-SubCell"/>
</dbReference>
<evidence type="ECO:0000256" key="1">
    <source>
        <dbReference type="ARBA" id="ARBA00004604"/>
    </source>
</evidence>
<organism evidence="11 12">
    <name type="scientific">Penicillium polonicum</name>
    <dbReference type="NCBI Taxonomy" id="60169"/>
    <lineage>
        <taxon>Eukaryota</taxon>
        <taxon>Fungi</taxon>
        <taxon>Dikarya</taxon>
        <taxon>Ascomycota</taxon>
        <taxon>Pezizomycotina</taxon>
        <taxon>Eurotiomycetes</taxon>
        <taxon>Eurotiomycetidae</taxon>
        <taxon>Eurotiales</taxon>
        <taxon>Aspergillaceae</taxon>
        <taxon>Penicillium</taxon>
    </lineage>
</organism>
<evidence type="ECO:0000313" key="11">
    <source>
        <dbReference type="EMBL" id="OQD70795.1"/>
    </source>
</evidence>
<dbReference type="STRING" id="60169.A0A1V6P1G9"/>
<evidence type="ECO:0000256" key="9">
    <source>
        <dbReference type="SAM" id="MobiDB-lite"/>
    </source>
</evidence>
<dbReference type="Gene3D" id="2.20.25.10">
    <property type="match status" value="1"/>
</dbReference>
<keyword evidence="3" id="KW-0240">DNA-directed RNA polymerase</keyword>
<keyword evidence="6" id="KW-0862">Zinc</keyword>
<proteinExistence type="inferred from homology"/>
<comment type="caution">
    <text evidence="11">The sequence shown here is derived from an EMBL/GenBank/DDBJ whole genome shotgun (WGS) entry which is preliminary data.</text>
</comment>
<dbReference type="SUPFAM" id="SSF57783">
    <property type="entry name" value="Zinc beta-ribbon"/>
    <property type="match status" value="1"/>
</dbReference>
<dbReference type="AlphaFoldDB" id="A0A1V6P1G9"/>
<dbReference type="EMBL" id="MDYM01000001">
    <property type="protein sequence ID" value="OQD70795.1"/>
    <property type="molecule type" value="Genomic_DNA"/>
</dbReference>
<sequence>MSASPSSTAGGDTKPSDQIHFKFCRECSNLLYPKEDRVNNQLMFTCRTCHVGEPASSHCVYQNHLHSQVGDTAGVTQDVTSDPTVCSPGFCTLCGDVISCSICEPAPNEDIPEDAPPVGDSLESSEVEPRASTPAHSHEPTSSVQAAAKPKPSFSNHNNDPPKLAW</sequence>
<dbReference type="SMART" id="SM00661">
    <property type="entry name" value="RPOL9"/>
    <property type="match status" value="1"/>
</dbReference>
<comment type="subcellular location">
    <subcellularLocation>
        <location evidence="1">Nucleus</location>
        <location evidence="1">Nucleolus</location>
    </subcellularLocation>
</comment>
<evidence type="ECO:0000259" key="10">
    <source>
        <dbReference type="SMART" id="SM00661"/>
    </source>
</evidence>
<evidence type="ECO:0000256" key="2">
    <source>
        <dbReference type="ARBA" id="ARBA00008925"/>
    </source>
</evidence>
<comment type="similarity">
    <text evidence="2">Belongs to the archaeal RpoM/eukaryotic RPA12/RPB9/RPC11 RNA polymerase family.</text>
</comment>
<protein>
    <recommendedName>
        <fullName evidence="10">DNA-directed RNA polymerase II subunit RPB9-like zinc ribbon domain-containing protein</fullName>
    </recommendedName>
</protein>
<keyword evidence="7" id="KW-0804">Transcription</keyword>
<evidence type="ECO:0000256" key="5">
    <source>
        <dbReference type="ARBA" id="ARBA00022771"/>
    </source>
</evidence>
<name>A0A1V6P1G9_PENPO</name>
<feature type="region of interest" description="Disordered" evidence="9">
    <location>
        <begin position="108"/>
        <end position="166"/>
    </location>
</feature>
<keyword evidence="12" id="KW-1185">Reference proteome</keyword>
<evidence type="ECO:0000256" key="8">
    <source>
        <dbReference type="ARBA" id="ARBA00023242"/>
    </source>
</evidence>
<reference evidence="12" key="1">
    <citation type="journal article" date="2017" name="Nat. Microbiol.">
        <title>Global analysis of biosynthetic gene clusters reveals vast potential of secondary metabolite production in Penicillium species.</title>
        <authorList>
            <person name="Nielsen J.C."/>
            <person name="Grijseels S."/>
            <person name="Prigent S."/>
            <person name="Ji B."/>
            <person name="Dainat J."/>
            <person name="Nielsen K.F."/>
            <person name="Frisvad J.C."/>
            <person name="Workman M."/>
            <person name="Nielsen J."/>
        </authorList>
    </citation>
    <scope>NUCLEOTIDE SEQUENCE [LARGE SCALE GENOMIC DNA]</scope>
    <source>
        <strain evidence="12">IBT 4502</strain>
    </source>
</reference>
<accession>A0A1V6P1G9</accession>
<keyword evidence="5" id="KW-0863">Zinc-finger</keyword>
<dbReference type="GO" id="GO:0005665">
    <property type="term" value="C:RNA polymerase II, core complex"/>
    <property type="evidence" value="ECO:0007669"/>
    <property type="project" value="UniProtKB-ARBA"/>
</dbReference>
<evidence type="ECO:0000256" key="7">
    <source>
        <dbReference type="ARBA" id="ARBA00023163"/>
    </source>
</evidence>
<evidence type="ECO:0000256" key="6">
    <source>
        <dbReference type="ARBA" id="ARBA00022833"/>
    </source>
</evidence>
<feature type="domain" description="DNA-directed RNA polymerase II subunit RPB9-like zinc ribbon" evidence="10">
    <location>
        <begin position="22"/>
        <end position="75"/>
    </location>
</feature>
<evidence type="ECO:0000256" key="3">
    <source>
        <dbReference type="ARBA" id="ARBA00022478"/>
    </source>
</evidence>
<dbReference type="InterPro" id="IPR001529">
    <property type="entry name" value="Zn_ribbon_RPB9"/>
</dbReference>
<evidence type="ECO:0000313" key="12">
    <source>
        <dbReference type="Proteomes" id="UP000191408"/>
    </source>
</evidence>
<dbReference type="FunFam" id="2.20.25.10:FF:000008">
    <property type="entry name" value="DNA-directed RNA polymerase II subunit RPB9"/>
    <property type="match status" value="1"/>
</dbReference>
<dbReference type="GO" id="GO:0006351">
    <property type="term" value="P:DNA-templated transcription"/>
    <property type="evidence" value="ECO:0007669"/>
    <property type="project" value="InterPro"/>
</dbReference>
<keyword evidence="8" id="KW-0539">Nucleus</keyword>
<dbReference type="GO" id="GO:0008270">
    <property type="term" value="F:zinc ion binding"/>
    <property type="evidence" value="ECO:0007669"/>
    <property type="project" value="UniProtKB-KW"/>
</dbReference>
<evidence type="ECO:0000256" key="4">
    <source>
        <dbReference type="ARBA" id="ARBA00022723"/>
    </source>
</evidence>
<dbReference type="Proteomes" id="UP000191408">
    <property type="component" value="Unassembled WGS sequence"/>
</dbReference>
<dbReference type="Pfam" id="PF02150">
    <property type="entry name" value="Zn_ribbon_RPB9"/>
    <property type="match status" value="1"/>
</dbReference>
<gene>
    <name evidence="11" type="ORF">PENPOL_c001G07778</name>
</gene>
<keyword evidence="4" id="KW-0479">Metal-binding</keyword>